<dbReference type="InterPro" id="IPR021820">
    <property type="entry name" value="S-locus_recpt_kinase_C"/>
</dbReference>
<feature type="domain" description="S-locus receptor kinase C-terminal" evidence="1">
    <location>
        <begin position="11"/>
        <end position="54"/>
    </location>
</feature>
<evidence type="ECO:0000313" key="3">
    <source>
        <dbReference type="Proteomes" id="UP001168098"/>
    </source>
</evidence>
<keyword evidence="3" id="KW-1185">Reference proteome</keyword>
<protein>
    <recommendedName>
        <fullName evidence="1">S-locus receptor kinase C-terminal domain-containing protein</fullName>
    </recommendedName>
</protein>
<proteinExistence type="predicted"/>
<reference evidence="2 3" key="1">
    <citation type="journal article" date="2023" name="BMC Biotechnol.">
        <title>Vitis rotundifolia cv Carlos genome sequencing.</title>
        <authorList>
            <person name="Huff M."/>
            <person name="Hulse-Kemp A."/>
            <person name="Scheffler B."/>
            <person name="Youngblood R."/>
            <person name="Simpson S."/>
            <person name="Babiker E."/>
            <person name="Staton M."/>
        </authorList>
    </citation>
    <scope>NUCLEOTIDE SEQUENCE [LARGE SCALE GENOMIC DNA]</scope>
    <source>
        <tissue evidence="2">Leaf</tissue>
    </source>
</reference>
<evidence type="ECO:0000313" key="2">
    <source>
        <dbReference type="EMBL" id="KAJ9671850.1"/>
    </source>
</evidence>
<dbReference type="AlphaFoldDB" id="A0AA38YJY9"/>
<dbReference type="GO" id="GO:0004674">
    <property type="term" value="F:protein serine/threonine kinase activity"/>
    <property type="evidence" value="ECO:0007669"/>
    <property type="project" value="InterPro"/>
</dbReference>
<dbReference type="Proteomes" id="UP001168098">
    <property type="component" value="Unassembled WGS sequence"/>
</dbReference>
<evidence type="ECO:0000259" key="1">
    <source>
        <dbReference type="Pfam" id="PF11883"/>
    </source>
</evidence>
<name>A0AA38YJY9_VITRO</name>
<dbReference type="Pfam" id="PF11883">
    <property type="entry name" value="DUF3403"/>
    <property type="match status" value="1"/>
</dbReference>
<organism evidence="2 3">
    <name type="scientific">Vitis rotundifolia</name>
    <name type="common">Muscadine grape</name>
    <dbReference type="NCBI Taxonomy" id="103349"/>
    <lineage>
        <taxon>Eukaryota</taxon>
        <taxon>Viridiplantae</taxon>
        <taxon>Streptophyta</taxon>
        <taxon>Embryophyta</taxon>
        <taxon>Tracheophyta</taxon>
        <taxon>Spermatophyta</taxon>
        <taxon>Magnoliopsida</taxon>
        <taxon>eudicotyledons</taxon>
        <taxon>Gunneridae</taxon>
        <taxon>Pentapetalae</taxon>
        <taxon>rosids</taxon>
        <taxon>Vitales</taxon>
        <taxon>Vitaceae</taxon>
        <taxon>Viteae</taxon>
        <taxon>Vitis</taxon>
    </lineage>
</organism>
<gene>
    <name evidence="2" type="ORF">PVL29_025509</name>
</gene>
<comment type="caution">
    <text evidence="2">The sequence shown here is derived from an EMBL/GenBank/DDBJ whole genome shotgun (WGS) entry which is preliminary data.</text>
</comment>
<accession>A0AA38YJY9</accession>
<sequence>MSAVVQMLDSEGALPQPKEPGFFSETNIQEANPWASKHATFSGNESSITFSEAR</sequence>
<dbReference type="EMBL" id="JARBHA010000019">
    <property type="protein sequence ID" value="KAJ9671850.1"/>
    <property type="molecule type" value="Genomic_DNA"/>
</dbReference>